<dbReference type="RefSeq" id="WP_071937252.1">
    <property type="nucleotide sequence ID" value="NZ_CP013197.1"/>
</dbReference>
<keyword evidence="1" id="KW-0812">Transmembrane</keyword>
<sequence>MGKRKYCKDCQEDGLNIPYDGYYWSFSDERYTQKEINFIVSECNWLFFLLIMLFRQSIISSKFSMWLLIISSIFSHFGSNSSP</sequence>
<accession>A0AAJ4EJ57</accession>
<reference evidence="2 3" key="1">
    <citation type="submission" date="2019-11" db="EMBL/GenBank/DDBJ databases">
        <title>Whole genome sequencing and comparative genomics analyses of five strains of Spiroplasma citri.</title>
        <authorList>
            <person name="Yokomi R."/>
            <person name="Chen J."/>
            <person name="Rattner R."/>
            <person name="Vidalakis G."/>
        </authorList>
    </citation>
    <scope>NUCLEOTIDE SEQUENCE [LARGE SCALE GENOMIC DNA]</scope>
    <source>
        <strain evidence="2 3">BR12</strain>
    </source>
</reference>
<name>A0AAJ4EJ57_SPICI</name>
<organism evidence="2 3">
    <name type="scientific">Spiroplasma citri</name>
    <dbReference type="NCBI Taxonomy" id="2133"/>
    <lineage>
        <taxon>Bacteria</taxon>
        <taxon>Bacillati</taxon>
        <taxon>Mycoplasmatota</taxon>
        <taxon>Mollicutes</taxon>
        <taxon>Entomoplasmatales</taxon>
        <taxon>Spiroplasmataceae</taxon>
        <taxon>Spiroplasma</taxon>
    </lineage>
</organism>
<keyword evidence="1" id="KW-0472">Membrane</keyword>
<proteinExistence type="predicted"/>
<gene>
    <name evidence="2" type="ORF">GL298_03795</name>
</gene>
<keyword evidence="1" id="KW-1133">Transmembrane helix</keyword>
<protein>
    <submittedName>
        <fullName evidence="2">Uncharacterized protein</fullName>
    </submittedName>
</protein>
<dbReference type="Proteomes" id="UP000464735">
    <property type="component" value="Chromosome"/>
</dbReference>
<feature type="transmembrane region" description="Helical" evidence="1">
    <location>
        <begin position="36"/>
        <end position="54"/>
    </location>
</feature>
<dbReference type="AlphaFoldDB" id="A0AAJ4EJ57"/>
<evidence type="ECO:0000256" key="1">
    <source>
        <dbReference type="SAM" id="Phobius"/>
    </source>
</evidence>
<evidence type="ECO:0000313" key="2">
    <source>
        <dbReference type="EMBL" id="QIA68706.1"/>
    </source>
</evidence>
<evidence type="ECO:0000313" key="3">
    <source>
        <dbReference type="Proteomes" id="UP000464735"/>
    </source>
</evidence>
<dbReference type="GeneID" id="54238656"/>
<dbReference type="KEGG" id="sck:SCITRI_00756"/>
<dbReference type="EMBL" id="CP046368">
    <property type="protein sequence ID" value="QIA68706.1"/>
    <property type="molecule type" value="Genomic_DNA"/>
</dbReference>